<dbReference type="InterPro" id="IPR006522">
    <property type="entry name" value="Phage_virion_morphogenesis"/>
</dbReference>
<name>A0A1H4DBQ2_9BACT</name>
<dbReference type="OrthoDB" id="964176at2"/>
<sequence>MIPKGVLEGLRVDMQEVANLAAATGVSYFKGAFRSKAFDGKAWPRAKVDEAGKRRRGSLMVQSAALMNSVRTAEATPDRVVWAAGNEKVPYAQVHNEGGRAGRGAGFDMPKRQFMGEAEELEEQIGRRINIFLQGIFK</sequence>
<evidence type="ECO:0000313" key="1">
    <source>
        <dbReference type="EMBL" id="SEA70223.1"/>
    </source>
</evidence>
<keyword evidence="2" id="KW-1185">Reference proteome</keyword>
<organism evidence="1 2">
    <name type="scientific">Alistipes timonensis JC136</name>
    <dbReference type="NCBI Taxonomy" id="1033731"/>
    <lineage>
        <taxon>Bacteria</taxon>
        <taxon>Pseudomonadati</taxon>
        <taxon>Bacteroidota</taxon>
        <taxon>Bacteroidia</taxon>
        <taxon>Bacteroidales</taxon>
        <taxon>Rikenellaceae</taxon>
        <taxon>Alistipes</taxon>
    </lineage>
</organism>
<reference evidence="1 2" key="1">
    <citation type="submission" date="2016-10" db="EMBL/GenBank/DDBJ databases">
        <authorList>
            <person name="de Groot N.N."/>
        </authorList>
    </citation>
    <scope>NUCLEOTIDE SEQUENCE [LARGE SCALE GENOMIC DNA]</scope>
    <source>
        <strain evidence="1 2">DSM 25383</strain>
    </source>
</reference>
<dbReference type="Proteomes" id="UP000183253">
    <property type="component" value="Unassembled WGS sequence"/>
</dbReference>
<dbReference type="STRING" id="1033731.SAMN05444145_105226"/>
<dbReference type="RefSeq" id="WP_010260724.1">
    <property type="nucleotide sequence ID" value="NZ_CAEG01000005.1"/>
</dbReference>
<evidence type="ECO:0000313" key="2">
    <source>
        <dbReference type="Proteomes" id="UP000183253"/>
    </source>
</evidence>
<protein>
    <submittedName>
        <fullName evidence="1">Phage virion morphogenesis family protein</fullName>
    </submittedName>
</protein>
<proteinExistence type="predicted"/>
<dbReference type="EMBL" id="FNRI01000005">
    <property type="protein sequence ID" value="SEA70223.1"/>
    <property type="molecule type" value="Genomic_DNA"/>
</dbReference>
<gene>
    <name evidence="1" type="ORF">SAMN05444145_105226</name>
</gene>
<accession>A0A1H4DBQ2</accession>
<dbReference type="Pfam" id="PF05069">
    <property type="entry name" value="Phage_tail_S"/>
    <property type="match status" value="1"/>
</dbReference>
<dbReference type="AlphaFoldDB" id="A0A1H4DBQ2"/>